<keyword evidence="1" id="KW-0472">Membrane</keyword>
<keyword evidence="3" id="KW-1185">Reference proteome</keyword>
<gene>
    <name evidence="2" type="ORF">WKW80_32200</name>
</gene>
<keyword evidence="1" id="KW-1133">Transmembrane helix</keyword>
<dbReference type="Gene3D" id="1.10.287.70">
    <property type="match status" value="1"/>
</dbReference>
<comment type="caution">
    <text evidence="2">The sequence shown here is derived from an EMBL/GenBank/DDBJ whole genome shotgun (WGS) entry which is preliminary data.</text>
</comment>
<feature type="transmembrane region" description="Helical" evidence="1">
    <location>
        <begin position="23"/>
        <end position="40"/>
    </location>
</feature>
<sequence>MFSSLVVLVGIAPFLTETVQGRLLLPLGHVLVLLAAVAAVGRTVVPFVIASLLGLPALAFQVMAVLGGDDPAHAFVLSSSFFLAFYLAALVYLLRYVFSPDVMTDDKLFGAAAAYLMLGIAWAVAYGLVQRLDPTAFGVKPGEALRSFHDLLFMSVGYLTSNGPGDIVVTGPKARTLATLEQLAGTLFVAILIARLAGIYPSRGRVGRE</sequence>
<feature type="transmembrane region" description="Helical" evidence="1">
    <location>
        <begin position="47"/>
        <end position="66"/>
    </location>
</feature>
<feature type="transmembrane region" description="Helical" evidence="1">
    <location>
        <begin position="72"/>
        <end position="96"/>
    </location>
</feature>
<reference evidence="2 3" key="1">
    <citation type="submission" date="2024-03" db="EMBL/GenBank/DDBJ databases">
        <title>Novel species of the genus Variovorax.</title>
        <authorList>
            <person name="Liu Q."/>
            <person name="Xin Y.-H."/>
        </authorList>
    </citation>
    <scope>NUCLEOTIDE SEQUENCE [LARGE SCALE GENOMIC DNA]</scope>
    <source>
        <strain evidence="2 3">KACC 18501</strain>
    </source>
</reference>
<protein>
    <submittedName>
        <fullName evidence="2">Voltage-gated potassium channel</fullName>
    </submittedName>
</protein>
<keyword evidence="1" id="KW-0812">Transmembrane</keyword>
<proteinExistence type="predicted"/>
<keyword evidence="2" id="KW-0407">Ion channel</keyword>
<name>A0ABU8WBF9_9BURK</name>
<evidence type="ECO:0000313" key="2">
    <source>
        <dbReference type="EMBL" id="MEJ8826626.1"/>
    </source>
</evidence>
<evidence type="ECO:0000256" key="1">
    <source>
        <dbReference type="SAM" id="Phobius"/>
    </source>
</evidence>
<dbReference type="Proteomes" id="UP001363010">
    <property type="component" value="Unassembled WGS sequence"/>
</dbReference>
<accession>A0ABU8WBF9</accession>
<organism evidence="2 3">
    <name type="scientific">Variovorax humicola</name>
    <dbReference type="NCBI Taxonomy" id="1769758"/>
    <lineage>
        <taxon>Bacteria</taxon>
        <taxon>Pseudomonadati</taxon>
        <taxon>Pseudomonadota</taxon>
        <taxon>Betaproteobacteria</taxon>
        <taxon>Burkholderiales</taxon>
        <taxon>Comamonadaceae</taxon>
        <taxon>Variovorax</taxon>
    </lineage>
</organism>
<dbReference type="RefSeq" id="WP_340367665.1">
    <property type="nucleotide sequence ID" value="NZ_JBBKZV010000038.1"/>
</dbReference>
<feature type="transmembrane region" description="Helical" evidence="1">
    <location>
        <begin position="108"/>
        <end position="129"/>
    </location>
</feature>
<feature type="transmembrane region" description="Helical" evidence="1">
    <location>
        <begin position="182"/>
        <end position="200"/>
    </location>
</feature>
<dbReference type="GO" id="GO:0034220">
    <property type="term" value="P:monoatomic ion transmembrane transport"/>
    <property type="evidence" value="ECO:0007669"/>
    <property type="project" value="UniProtKB-KW"/>
</dbReference>
<keyword evidence="2" id="KW-0406">Ion transport</keyword>
<keyword evidence="2" id="KW-0813">Transport</keyword>
<evidence type="ECO:0000313" key="3">
    <source>
        <dbReference type="Proteomes" id="UP001363010"/>
    </source>
</evidence>
<dbReference type="SUPFAM" id="SSF81324">
    <property type="entry name" value="Voltage-gated potassium channels"/>
    <property type="match status" value="1"/>
</dbReference>
<dbReference type="EMBL" id="JBBKZV010000038">
    <property type="protein sequence ID" value="MEJ8826626.1"/>
    <property type="molecule type" value="Genomic_DNA"/>
</dbReference>